<evidence type="ECO:0000313" key="2">
    <source>
        <dbReference type="EMBL" id="KAK9011324.1"/>
    </source>
</evidence>
<reference evidence="2 3" key="1">
    <citation type="journal article" date="2024" name="G3 (Bethesda)">
        <title>Genome assembly of Hibiscus sabdariffa L. provides insights into metabolisms of medicinal natural products.</title>
        <authorList>
            <person name="Kim T."/>
        </authorList>
    </citation>
    <scope>NUCLEOTIDE SEQUENCE [LARGE SCALE GENOMIC DNA]</scope>
    <source>
        <strain evidence="2">TK-2024</strain>
        <tissue evidence="2">Old leaves</tissue>
    </source>
</reference>
<name>A0ABR2REJ9_9ROSI</name>
<feature type="compositionally biased region" description="Basic and acidic residues" evidence="1">
    <location>
        <begin position="96"/>
        <end position="106"/>
    </location>
</feature>
<protein>
    <submittedName>
        <fullName evidence="2">Uncharacterized protein</fullName>
    </submittedName>
</protein>
<organism evidence="2 3">
    <name type="scientific">Hibiscus sabdariffa</name>
    <name type="common">roselle</name>
    <dbReference type="NCBI Taxonomy" id="183260"/>
    <lineage>
        <taxon>Eukaryota</taxon>
        <taxon>Viridiplantae</taxon>
        <taxon>Streptophyta</taxon>
        <taxon>Embryophyta</taxon>
        <taxon>Tracheophyta</taxon>
        <taxon>Spermatophyta</taxon>
        <taxon>Magnoliopsida</taxon>
        <taxon>eudicotyledons</taxon>
        <taxon>Gunneridae</taxon>
        <taxon>Pentapetalae</taxon>
        <taxon>rosids</taxon>
        <taxon>malvids</taxon>
        <taxon>Malvales</taxon>
        <taxon>Malvaceae</taxon>
        <taxon>Malvoideae</taxon>
        <taxon>Hibiscus</taxon>
    </lineage>
</organism>
<evidence type="ECO:0000256" key="1">
    <source>
        <dbReference type="SAM" id="MobiDB-lite"/>
    </source>
</evidence>
<comment type="caution">
    <text evidence="2">The sequence shown here is derived from an EMBL/GenBank/DDBJ whole genome shotgun (WGS) entry which is preliminary data.</text>
</comment>
<sequence>MEKGLRLCPDASFTGTDSGDVISPLRISGDGVHGPKFNDPVQVSCGATHIVLVAYDETSYCLGAGEEVEFLEMTKSLTALPHHEDFKQEELNQPDKTIDKRISNEC</sequence>
<dbReference type="EMBL" id="JBBPBN010000023">
    <property type="protein sequence ID" value="KAK9011324.1"/>
    <property type="molecule type" value="Genomic_DNA"/>
</dbReference>
<evidence type="ECO:0000313" key="3">
    <source>
        <dbReference type="Proteomes" id="UP001396334"/>
    </source>
</evidence>
<feature type="region of interest" description="Disordered" evidence="1">
    <location>
        <begin position="83"/>
        <end position="106"/>
    </location>
</feature>
<accession>A0ABR2REJ9</accession>
<dbReference type="Proteomes" id="UP001396334">
    <property type="component" value="Unassembled WGS sequence"/>
</dbReference>
<keyword evidence="3" id="KW-1185">Reference proteome</keyword>
<gene>
    <name evidence="2" type="ORF">V6N11_044176</name>
</gene>
<proteinExistence type="predicted"/>